<evidence type="ECO:0000259" key="6">
    <source>
        <dbReference type="PROSITE" id="PS50893"/>
    </source>
</evidence>
<evidence type="ECO:0000256" key="4">
    <source>
        <dbReference type="ARBA" id="ARBA00022840"/>
    </source>
</evidence>
<dbReference type="PANTHER" id="PTHR42711">
    <property type="entry name" value="ABC TRANSPORTER ATP-BINDING PROTEIN"/>
    <property type="match status" value="1"/>
</dbReference>
<evidence type="ECO:0000256" key="3">
    <source>
        <dbReference type="ARBA" id="ARBA00022741"/>
    </source>
</evidence>
<dbReference type="AlphaFoldDB" id="A0A2A9CRF4"/>
<dbReference type="RefSeq" id="WP_098461953.1">
    <property type="nucleotide sequence ID" value="NZ_PDJC01000001.1"/>
</dbReference>
<comment type="caution">
    <text evidence="7">The sequence shown here is derived from an EMBL/GenBank/DDBJ whole genome shotgun (WGS) entry which is preliminary data.</text>
</comment>
<name>A0A2A9CRF4_9ACTN</name>
<dbReference type="GO" id="GO:0016887">
    <property type="term" value="F:ATP hydrolysis activity"/>
    <property type="evidence" value="ECO:0007669"/>
    <property type="project" value="InterPro"/>
</dbReference>
<evidence type="ECO:0000313" key="7">
    <source>
        <dbReference type="EMBL" id="PFG16192.1"/>
    </source>
</evidence>
<keyword evidence="2" id="KW-0813">Transport</keyword>
<evidence type="ECO:0000256" key="1">
    <source>
        <dbReference type="ARBA" id="ARBA00004202"/>
    </source>
</evidence>
<dbReference type="InterPro" id="IPR017871">
    <property type="entry name" value="ABC_transporter-like_CS"/>
</dbReference>
<gene>
    <name evidence="7" type="ORF">ATK74_0724</name>
</gene>
<dbReference type="PANTHER" id="PTHR42711:SF19">
    <property type="entry name" value="DOXORUBICIN RESISTANCE ATP-BINDING PROTEIN DRRA"/>
    <property type="match status" value="1"/>
</dbReference>
<dbReference type="SUPFAM" id="SSF52540">
    <property type="entry name" value="P-loop containing nucleoside triphosphate hydrolases"/>
    <property type="match status" value="1"/>
</dbReference>
<evidence type="ECO:0000313" key="8">
    <source>
        <dbReference type="Proteomes" id="UP000226079"/>
    </source>
</evidence>
<dbReference type="InterPro" id="IPR027417">
    <property type="entry name" value="P-loop_NTPase"/>
</dbReference>
<dbReference type="Gene3D" id="3.40.50.300">
    <property type="entry name" value="P-loop containing nucleotide triphosphate hydrolases"/>
    <property type="match status" value="1"/>
</dbReference>
<dbReference type="OrthoDB" id="9804819at2"/>
<dbReference type="PROSITE" id="PS50893">
    <property type="entry name" value="ABC_TRANSPORTER_2"/>
    <property type="match status" value="1"/>
</dbReference>
<dbReference type="Proteomes" id="UP000226079">
    <property type="component" value="Unassembled WGS sequence"/>
</dbReference>
<evidence type="ECO:0000256" key="5">
    <source>
        <dbReference type="ARBA" id="ARBA00023251"/>
    </source>
</evidence>
<reference evidence="7 8" key="1">
    <citation type="submission" date="2017-10" db="EMBL/GenBank/DDBJ databases">
        <title>Sequencing the genomes of 1000 actinobacteria strains.</title>
        <authorList>
            <person name="Klenk H.-P."/>
        </authorList>
    </citation>
    <scope>NUCLEOTIDE SEQUENCE [LARGE SCALE GENOMIC DNA]</scope>
    <source>
        <strain evidence="7 8">DSM 15597</strain>
    </source>
</reference>
<keyword evidence="3" id="KW-0547">Nucleotide-binding</keyword>
<protein>
    <submittedName>
        <fullName evidence="7">ABC-2 type transport system ATP-binding protein</fullName>
    </submittedName>
</protein>
<dbReference type="GO" id="GO:0005886">
    <property type="term" value="C:plasma membrane"/>
    <property type="evidence" value="ECO:0007669"/>
    <property type="project" value="UniProtKB-SubCell"/>
</dbReference>
<accession>A0A2A9CRF4</accession>
<organism evidence="7 8">
    <name type="scientific">Propionicimonas paludicola</name>
    <dbReference type="NCBI Taxonomy" id="185243"/>
    <lineage>
        <taxon>Bacteria</taxon>
        <taxon>Bacillati</taxon>
        <taxon>Actinomycetota</taxon>
        <taxon>Actinomycetes</taxon>
        <taxon>Propionibacteriales</taxon>
        <taxon>Nocardioidaceae</taxon>
        <taxon>Propionicimonas</taxon>
    </lineage>
</organism>
<dbReference type="Pfam" id="PF00005">
    <property type="entry name" value="ABC_tran"/>
    <property type="match status" value="1"/>
</dbReference>
<dbReference type="SMART" id="SM00382">
    <property type="entry name" value="AAA"/>
    <property type="match status" value="1"/>
</dbReference>
<dbReference type="InterPro" id="IPR003439">
    <property type="entry name" value="ABC_transporter-like_ATP-bd"/>
</dbReference>
<evidence type="ECO:0000256" key="2">
    <source>
        <dbReference type="ARBA" id="ARBA00022448"/>
    </source>
</evidence>
<feature type="domain" description="ABC transporter" evidence="6">
    <location>
        <begin position="5"/>
        <end position="235"/>
    </location>
</feature>
<keyword evidence="8" id="KW-1185">Reference proteome</keyword>
<sequence>MTAALLARGLMKSFGPVRAVDGIDLEIPQGTFYGIAGPNGAGKSTTLRLLTGLLRPDAGTASVAGIPVWPDPQAAKREIGFVPDNPLLFDRLTAAEMLEYAGLLRGMKPDVIAARATELLSVLDLVDSPDQLIADFSLGMIKRIGLGVALLHSPKVLVLDEPFGALDPVNTQVMEDLLQLYRAGGGTVVFASHVMDVVQRLCDRVVVIGNGRVLAEGTVAEVSHGRPLQDAFVELVGGRDLKEGGLKWLSSSPD</sequence>
<dbReference type="GO" id="GO:0005524">
    <property type="term" value="F:ATP binding"/>
    <property type="evidence" value="ECO:0007669"/>
    <property type="project" value="UniProtKB-KW"/>
</dbReference>
<comment type="subcellular location">
    <subcellularLocation>
        <location evidence="1">Cell membrane</location>
        <topology evidence="1">Peripheral membrane protein</topology>
    </subcellularLocation>
</comment>
<dbReference type="InterPro" id="IPR050763">
    <property type="entry name" value="ABC_transporter_ATP-binding"/>
</dbReference>
<dbReference type="EMBL" id="PDJC01000001">
    <property type="protein sequence ID" value="PFG16192.1"/>
    <property type="molecule type" value="Genomic_DNA"/>
</dbReference>
<dbReference type="InterPro" id="IPR003593">
    <property type="entry name" value="AAA+_ATPase"/>
</dbReference>
<dbReference type="PROSITE" id="PS00211">
    <property type="entry name" value="ABC_TRANSPORTER_1"/>
    <property type="match status" value="1"/>
</dbReference>
<keyword evidence="4 7" id="KW-0067">ATP-binding</keyword>
<proteinExistence type="predicted"/>
<keyword evidence="5" id="KW-0046">Antibiotic resistance</keyword>
<dbReference type="GO" id="GO:0046677">
    <property type="term" value="P:response to antibiotic"/>
    <property type="evidence" value="ECO:0007669"/>
    <property type="project" value="UniProtKB-KW"/>
</dbReference>